<dbReference type="Gene3D" id="3.20.20.300">
    <property type="entry name" value="Glycoside hydrolase, family 3, N-terminal domain"/>
    <property type="match status" value="1"/>
</dbReference>
<gene>
    <name evidence="4" type="ORF">GCM10025789_01740</name>
</gene>
<dbReference type="InterPro" id="IPR036962">
    <property type="entry name" value="Glyco_hydro_3_N_sf"/>
</dbReference>
<dbReference type="Pfam" id="PF14310">
    <property type="entry name" value="Fn3-like"/>
    <property type="match status" value="1"/>
</dbReference>
<dbReference type="EMBL" id="BAABLV010000005">
    <property type="protein sequence ID" value="GAA4889057.1"/>
    <property type="molecule type" value="Genomic_DNA"/>
</dbReference>
<evidence type="ECO:0000256" key="1">
    <source>
        <dbReference type="ARBA" id="ARBA00005336"/>
    </source>
</evidence>
<evidence type="ECO:0000313" key="5">
    <source>
        <dbReference type="Proteomes" id="UP001501521"/>
    </source>
</evidence>
<accession>A0ABP9EWE9</accession>
<dbReference type="InterPro" id="IPR026891">
    <property type="entry name" value="Fn3-like"/>
</dbReference>
<dbReference type="Proteomes" id="UP001501521">
    <property type="component" value="Unassembled WGS sequence"/>
</dbReference>
<comment type="similarity">
    <text evidence="1">Belongs to the glycosyl hydrolase 3 family.</text>
</comment>
<dbReference type="InterPro" id="IPR050288">
    <property type="entry name" value="Cellulose_deg_GH3"/>
</dbReference>
<dbReference type="RefSeq" id="WP_345577581.1">
    <property type="nucleotide sequence ID" value="NZ_BAABLV010000005.1"/>
</dbReference>
<dbReference type="Gene3D" id="2.60.40.10">
    <property type="entry name" value="Immunoglobulins"/>
    <property type="match status" value="1"/>
</dbReference>
<organism evidence="4 5">
    <name type="scientific">Tessaracoccus lubricantis</name>
    <dbReference type="NCBI Taxonomy" id="545543"/>
    <lineage>
        <taxon>Bacteria</taxon>
        <taxon>Bacillati</taxon>
        <taxon>Actinomycetota</taxon>
        <taxon>Actinomycetes</taxon>
        <taxon>Propionibacteriales</taxon>
        <taxon>Propionibacteriaceae</taxon>
        <taxon>Tessaracoccus</taxon>
    </lineage>
</organism>
<name>A0ABP9EWE9_9ACTN</name>
<feature type="domain" description="PA14" evidence="3">
    <location>
        <begin position="372"/>
        <end position="529"/>
    </location>
</feature>
<comment type="caution">
    <text evidence="4">The sequence shown here is derived from an EMBL/GenBank/DDBJ whole genome shotgun (WGS) entry which is preliminary data.</text>
</comment>
<dbReference type="InterPro" id="IPR036881">
    <property type="entry name" value="Glyco_hydro_3_C_sf"/>
</dbReference>
<dbReference type="Pfam" id="PF01915">
    <property type="entry name" value="Glyco_hydro_3_C"/>
    <property type="match status" value="1"/>
</dbReference>
<dbReference type="InterPro" id="IPR001764">
    <property type="entry name" value="Glyco_hydro_3_N"/>
</dbReference>
<dbReference type="InterPro" id="IPR037524">
    <property type="entry name" value="PA14/GLEYA"/>
</dbReference>
<dbReference type="SMART" id="SM01217">
    <property type="entry name" value="Fn3_like"/>
    <property type="match status" value="1"/>
</dbReference>
<dbReference type="SUPFAM" id="SSF51445">
    <property type="entry name" value="(Trans)glycosidases"/>
    <property type="match status" value="1"/>
</dbReference>
<dbReference type="Pfam" id="PF00933">
    <property type="entry name" value="Glyco_hydro_3"/>
    <property type="match status" value="1"/>
</dbReference>
<keyword evidence="2 4" id="KW-0378">Hydrolase</keyword>
<dbReference type="SUPFAM" id="SSF52279">
    <property type="entry name" value="Beta-D-glucan exohydrolase, C-terminal domain"/>
    <property type="match status" value="1"/>
</dbReference>
<keyword evidence="5" id="KW-1185">Reference proteome</keyword>
<dbReference type="InterPro" id="IPR013783">
    <property type="entry name" value="Ig-like_fold"/>
</dbReference>
<evidence type="ECO:0000256" key="2">
    <source>
        <dbReference type="ARBA" id="ARBA00022801"/>
    </source>
</evidence>
<proteinExistence type="inferred from homology"/>
<protein>
    <submittedName>
        <fullName evidence="4">Glycoside hydrolase family 3 C-terminal domain-containing protein</fullName>
    </submittedName>
</protein>
<dbReference type="InterPro" id="IPR017853">
    <property type="entry name" value="GH"/>
</dbReference>
<dbReference type="PRINTS" id="PR00133">
    <property type="entry name" value="GLHYDRLASE3"/>
</dbReference>
<dbReference type="GO" id="GO:0016787">
    <property type="term" value="F:hydrolase activity"/>
    <property type="evidence" value="ECO:0007669"/>
    <property type="project" value="UniProtKB-KW"/>
</dbReference>
<dbReference type="PROSITE" id="PS51820">
    <property type="entry name" value="PA14"/>
    <property type="match status" value="1"/>
</dbReference>
<sequence>MAALLCDLDDADRQAVALGDFTALTSRGIPEPHYVDAGTGLRGVESATAFPAGIALAASFDEELAHAYGAAVGEEARRAGFTVVLGPTVDLARDPVGGRVGEALGEDPHLAGTLGAAHVRGLQSRHVVAQVKHFVAYNGEKRRTGHGLETERGDSVDVEASRSLLHDVYLRPFEAAVRAGAWSMMGSYNRLGGRYVCESPEMLSLPRRLWGWRGFYCPDFIFAVRDPMKALQAGLDLGALGGDGGRTPDMVASAGPTVLHDAVANVARAMIGAGLVEHPPQPPSQPSSEAHRELAFRAAVGGSVLLRNADGLLPLSPDQRVALIGPSHDGAFLVGGGAASVSLTPERITSPRDAIAARAAGVAVVDGSLGDVPLPTVPASAFTVPDGSGPGVEVDFTDGRTTWREVLPRIDHASDPSDPGAAWPRAWRTLITAAATGEHRLSLTLGGSARVRLDGVEIMAGAREAEQFISGPHYPMQAIVHLSAGAPGLLEIDYEPGPAISIPPMGLGPTLRLGWQQPDGRLEEAQRAAAEADVAVVFVTVAAGEGMDRDGLSLPGDQDDLVRRVAGANPLTLVVLNTPGAVEFDWADEVAAILQVWYPGERYGEALAAMLYGDEEPGGRLPLTFPHRRAHLPGERRAGCAPERVDYDADGGIGYRSPGIAEHGARFPFGHGLGYSPTVVDVDAHTHGDGSVQLGVTVTNAGSRDTTHVVQVYAHLEGEATRELVAFRRVPVAVGSSASTVLTVHPTDLARWNPETGARVPVAGRHSLHVARDSADEGVRVPMTIMG</sequence>
<evidence type="ECO:0000313" key="4">
    <source>
        <dbReference type="EMBL" id="GAA4889057.1"/>
    </source>
</evidence>
<dbReference type="Gene3D" id="2.60.120.260">
    <property type="entry name" value="Galactose-binding domain-like"/>
    <property type="match status" value="1"/>
</dbReference>
<evidence type="ECO:0000259" key="3">
    <source>
        <dbReference type="PROSITE" id="PS51820"/>
    </source>
</evidence>
<dbReference type="PANTHER" id="PTHR42715:SF10">
    <property type="entry name" value="BETA-GLUCOSIDASE"/>
    <property type="match status" value="1"/>
</dbReference>
<dbReference type="Gene3D" id="3.40.50.1700">
    <property type="entry name" value="Glycoside hydrolase family 3 C-terminal domain"/>
    <property type="match status" value="1"/>
</dbReference>
<dbReference type="PANTHER" id="PTHR42715">
    <property type="entry name" value="BETA-GLUCOSIDASE"/>
    <property type="match status" value="1"/>
</dbReference>
<dbReference type="InterPro" id="IPR002772">
    <property type="entry name" value="Glyco_hydro_3_C"/>
</dbReference>
<reference evidence="5" key="1">
    <citation type="journal article" date="2019" name="Int. J. Syst. Evol. Microbiol.">
        <title>The Global Catalogue of Microorganisms (GCM) 10K type strain sequencing project: providing services to taxonomists for standard genome sequencing and annotation.</title>
        <authorList>
            <consortium name="The Broad Institute Genomics Platform"/>
            <consortium name="The Broad Institute Genome Sequencing Center for Infectious Disease"/>
            <person name="Wu L."/>
            <person name="Ma J."/>
        </authorList>
    </citation>
    <scope>NUCLEOTIDE SEQUENCE [LARGE SCALE GENOMIC DNA]</scope>
    <source>
        <strain evidence="5">JCM 19125</strain>
    </source>
</reference>